<dbReference type="AlphaFoldDB" id="A0AAN8IZZ0"/>
<protein>
    <submittedName>
        <fullName evidence="1">Uncharacterized protein</fullName>
    </submittedName>
</protein>
<organism evidence="1 2">
    <name type="scientific">Patella caerulea</name>
    <name type="common">Rayed Mediterranean limpet</name>
    <dbReference type="NCBI Taxonomy" id="87958"/>
    <lineage>
        <taxon>Eukaryota</taxon>
        <taxon>Metazoa</taxon>
        <taxon>Spiralia</taxon>
        <taxon>Lophotrochozoa</taxon>
        <taxon>Mollusca</taxon>
        <taxon>Gastropoda</taxon>
        <taxon>Patellogastropoda</taxon>
        <taxon>Patelloidea</taxon>
        <taxon>Patellidae</taxon>
        <taxon>Patella</taxon>
    </lineage>
</organism>
<dbReference type="GO" id="GO:0003676">
    <property type="term" value="F:nucleic acid binding"/>
    <property type="evidence" value="ECO:0007669"/>
    <property type="project" value="InterPro"/>
</dbReference>
<dbReference type="Gene3D" id="3.30.420.10">
    <property type="entry name" value="Ribonuclease H-like superfamily/Ribonuclease H"/>
    <property type="match status" value="1"/>
</dbReference>
<evidence type="ECO:0000313" key="1">
    <source>
        <dbReference type="EMBL" id="KAK6166128.1"/>
    </source>
</evidence>
<comment type="caution">
    <text evidence="1">The sequence shown here is derived from an EMBL/GenBank/DDBJ whole genome shotgun (WGS) entry which is preliminary data.</text>
</comment>
<reference evidence="1 2" key="1">
    <citation type="submission" date="2024-01" db="EMBL/GenBank/DDBJ databases">
        <title>The genome of the rayed Mediterranean limpet Patella caerulea (Linnaeus, 1758).</title>
        <authorList>
            <person name="Anh-Thu Weber A."/>
            <person name="Halstead-Nussloch G."/>
        </authorList>
    </citation>
    <scope>NUCLEOTIDE SEQUENCE [LARGE SCALE GENOMIC DNA]</scope>
    <source>
        <strain evidence="1">AATW-2023a</strain>
        <tissue evidence="1">Whole specimen</tissue>
    </source>
</reference>
<sequence>MMKELSKKYANITQEAVTIFKSSCVPCQQKKRRTTTKDVVVKPITSTDFGARAQVDLIDMQSMCHGQYKWIMHYQDHLTKFSVLRALTSKRAVEVAFQLLDIFLMLGAPSILRIHCSDYC</sequence>
<keyword evidence="2" id="KW-1185">Reference proteome</keyword>
<name>A0AAN8IZZ0_PATCE</name>
<dbReference type="EMBL" id="JAZGQO010000021">
    <property type="protein sequence ID" value="KAK6166128.1"/>
    <property type="molecule type" value="Genomic_DNA"/>
</dbReference>
<evidence type="ECO:0000313" key="2">
    <source>
        <dbReference type="Proteomes" id="UP001347796"/>
    </source>
</evidence>
<dbReference type="InterPro" id="IPR036397">
    <property type="entry name" value="RNaseH_sf"/>
</dbReference>
<proteinExistence type="predicted"/>
<accession>A0AAN8IZZ0</accession>
<gene>
    <name evidence="1" type="ORF">SNE40_022893</name>
</gene>
<dbReference type="Proteomes" id="UP001347796">
    <property type="component" value="Unassembled WGS sequence"/>
</dbReference>